<dbReference type="GO" id="GO:0005737">
    <property type="term" value="C:cytoplasm"/>
    <property type="evidence" value="ECO:0007669"/>
    <property type="project" value="UniProtKB-SubCell"/>
</dbReference>
<dbReference type="Pfam" id="PF22667">
    <property type="entry name" value="Lon_lid"/>
    <property type="match status" value="1"/>
</dbReference>
<sequence length="845" mass="94145">MEYLGILSPKKQEKLETSLLFPLRNIVLLPGITLPIVAGRSRSVAVAEATMLTSDKQLVIASIRPEAAERLEVDDNAEIESLEELYPIATLAVVQRLLRLPIGPIQLIVQGQERIRIEELLQIDPTYEARFQRLPKLTAEGAIAAGSKQQTLDALTGAIQSLWREAAALNPNFPEEVLAVLLNAEDPAQLAYQTSILLQQEVPKMQAVLEQENLEALLRHILGSLQREIEVQRLRSEIMGATKKEIDQQQREFFLREQLKKIQEELGELDPDSKEVEHLRSQMLSAKLPEAAQKQAKRELARLERVGNNSAEGGVIRTYLDWLLEMPWNKKVEDNLDLRQAREVLDADHYGLDKVKERIIEHLATFKLKQMAQASLAEESKSEQEQEKAQENYCVGTVICFAGPPGVGKTSLGRSIARALGRPFERISLGGLRDEAELRGHRRTYIGAMPGRIVQALHRAGVNNPVIMLDELDKVGMDYRGDPASVLLEILDPQQNHSFRDLYLDLNFDLSPVMFIGTVNDLSRVPPPLLDRLEIIELSGYSAQEKLAIANTYLLPRQLEKAGLPAEAVKLTSEALAEVIEYYTREAGVRRLEQQLGSICRKVAVGYAQGETEPKLIIPEQLEELLGPKRFLREERRKLNQLGVATGLAWTLQGGEVLFVETVLLPQGKDLKITGQLGKVMQESAQIARSYIWSHASCLGIDLSVFKDNGLHVHVPAGAIPKDGPSAGVTMITAIASLLTKQVVRSDTAMTGEINLSGEVLPIGGVREKVLAAHRLGIERVLLPKQNQKDLVDVPEDVRKQMEFIFCEQIEEVLNNALLKHDGVEFHAKDGHQQRVLESGLSAFR</sequence>
<dbReference type="InterPro" id="IPR020568">
    <property type="entry name" value="Ribosomal_Su5_D2-typ_SF"/>
</dbReference>
<dbReference type="PRINTS" id="PR00830">
    <property type="entry name" value="ENDOLAPTASE"/>
</dbReference>
<dbReference type="SUPFAM" id="SSF52540">
    <property type="entry name" value="P-loop containing nucleoside triphosphate hydrolases"/>
    <property type="match status" value="1"/>
</dbReference>
<feature type="domain" description="Lon N-terminal" evidence="21">
    <location>
        <begin position="18"/>
        <end position="229"/>
    </location>
</feature>
<organism evidence="22">
    <name type="scientific">Symploca sp. SIO1C4</name>
    <dbReference type="NCBI Taxonomy" id="2607765"/>
    <lineage>
        <taxon>Bacteria</taxon>
        <taxon>Bacillati</taxon>
        <taxon>Cyanobacteriota</taxon>
        <taxon>Cyanophyceae</taxon>
        <taxon>Coleofasciculales</taxon>
        <taxon>Coleofasciculaceae</taxon>
        <taxon>Symploca</taxon>
    </lineage>
</organism>
<dbReference type="PROSITE" id="PS01046">
    <property type="entry name" value="LON_SER"/>
    <property type="match status" value="1"/>
</dbReference>
<comment type="caution">
    <text evidence="22">The sequence shown here is derived from an EMBL/GenBank/DDBJ whole genome shotgun (WGS) entry which is preliminary data.</text>
</comment>
<dbReference type="AlphaFoldDB" id="A0A6B3N9N1"/>
<feature type="active site" evidence="14 16">
    <location>
        <position position="769"/>
    </location>
</feature>
<dbReference type="Gene3D" id="3.40.50.300">
    <property type="entry name" value="P-loop containing nucleotide triphosphate hydrolases"/>
    <property type="match status" value="1"/>
</dbReference>
<keyword evidence="4 14" id="KW-0547">Nucleotide-binding</keyword>
<evidence type="ECO:0000256" key="3">
    <source>
        <dbReference type="ARBA" id="ARBA00022670"/>
    </source>
</evidence>
<dbReference type="InterPro" id="IPR003959">
    <property type="entry name" value="ATPase_AAA_core"/>
</dbReference>
<dbReference type="Gene3D" id="1.10.8.60">
    <property type="match status" value="1"/>
</dbReference>
<dbReference type="CDD" id="cd19500">
    <property type="entry name" value="RecA-like_Lon"/>
    <property type="match status" value="1"/>
</dbReference>
<evidence type="ECO:0000256" key="10">
    <source>
        <dbReference type="ARBA" id="ARBA00053875"/>
    </source>
</evidence>
<dbReference type="InterPro" id="IPR054594">
    <property type="entry name" value="Lon_lid"/>
</dbReference>
<evidence type="ECO:0000256" key="4">
    <source>
        <dbReference type="ARBA" id="ARBA00022741"/>
    </source>
</evidence>
<dbReference type="InterPro" id="IPR004815">
    <property type="entry name" value="Lon_bac/euk-typ"/>
</dbReference>
<evidence type="ECO:0000256" key="18">
    <source>
        <dbReference type="PROSITE-ProRule" id="PRU01122"/>
    </source>
</evidence>
<dbReference type="SMART" id="SM00382">
    <property type="entry name" value="AAA"/>
    <property type="match status" value="1"/>
</dbReference>
<dbReference type="SUPFAM" id="SSF54211">
    <property type="entry name" value="Ribosomal protein S5 domain 2-like"/>
    <property type="match status" value="1"/>
</dbReference>
<dbReference type="Gene3D" id="2.30.130.40">
    <property type="entry name" value="LON domain-like"/>
    <property type="match status" value="1"/>
</dbReference>
<feature type="binding site" evidence="14 17">
    <location>
        <begin position="403"/>
        <end position="410"/>
    </location>
    <ligand>
        <name>ATP</name>
        <dbReference type="ChEBI" id="CHEBI:30616"/>
    </ligand>
</feature>
<evidence type="ECO:0000256" key="1">
    <source>
        <dbReference type="ARBA" id="ARBA00004496"/>
    </source>
</evidence>
<gene>
    <name evidence="14 22" type="primary">lon</name>
    <name evidence="22" type="ORF">F6J89_19815</name>
</gene>
<dbReference type="PROSITE" id="PS51786">
    <property type="entry name" value="LON_PROTEOLYTIC"/>
    <property type="match status" value="1"/>
</dbReference>
<dbReference type="Pfam" id="PF00004">
    <property type="entry name" value="AAA"/>
    <property type="match status" value="1"/>
</dbReference>
<dbReference type="InterPro" id="IPR003593">
    <property type="entry name" value="AAA+_ATPase"/>
</dbReference>
<reference evidence="22" key="1">
    <citation type="submission" date="2019-11" db="EMBL/GenBank/DDBJ databases">
        <title>Genomic insights into an expanded diversity of filamentous marine cyanobacteria reveals the extraordinary biosynthetic potential of Moorea and Okeania.</title>
        <authorList>
            <person name="Ferreira Leao T."/>
            <person name="Wang M."/>
            <person name="Moss N."/>
            <person name="Da Silva R."/>
            <person name="Sanders J."/>
            <person name="Nurk S."/>
            <person name="Gurevich A."/>
            <person name="Humphrey G."/>
            <person name="Reher R."/>
            <person name="Zhu Q."/>
            <person name="Belda-Ferre P."/>
            <person name="Glukhov E."/>
            <person name="Rex R."/>
            <person name="Dorrestein P.C."/>
            <person name="Knight R."/>
            <person name="Pevzner P."/>
            <person name="Gerwick W.H."/>
            <person name="Gerwick L."/>
        </authorList>
    </citation>
    <scope>NUCLEOTIDE SEQUENCE</scope>
    <source>
        <strain evidence="22">SIO1C4</strain>
    </source>
</reference>
<dbReference type="InterPro" id="IPR008268">
    <property type="entry name" value="Peptidase_S16_AS"/>
</dbReference>
<evidence type="ECO:0000256" key="2">
    <source>
        <dbReference type="ARBA" id="ARBA00022490"/>
    </source>
</evidence>
<dbReference type="InterPro" id="IPR046336">
    <property type="entry name" value="Lon_prtase_N_sf"/>
</dbReference>
<dbReference type="GO" id="GO:0043565">
    <property type="term" value="F:sequence-specific DNA binding"/>
    <property type="evidence" value="ECO:0007669"/>
    <property type="project" value="UniProtKB-UniRule"/>
</dbReference>
<comment type="subunit">
    <text evidence="14 15">Homohexamer. Organized in a ring with a central cavity.</text>
</comment>
<protein>
    <recommendedName>
        <fullName evidence="12 14">Lon protease</fullName>
        <ecNumber evidence="11 14">3.4.21.53</ecNumber>
    </recommendedName>
    <alternativeName>
        <fullName evidence="13 14">ATP-dependent protease La</fullName>
    </alternativeName>
</protein>
<dbReference type="GO" id="GO:0004176">
    <property type="term" value="F:ATP-dependent peptidase activity"/>
    <property type="evidence" value="ECO:0007669"/>
    <property type="project" value="UniProtKB-UniRule"/>
</dbReference>
<dbReference type="InterPro" id="IPR003111">
    <property type="entry name" value="Lon_prtase_N"/>
</dbReference>
<evidence type="ECO:0000256" key="15">
    <source>
        <dbReference type="PIRNR" id="PIRNR001174"/>
    </source>
</evidence>
<proteinExistence type="evidence at transcript level"/>
<keyword evidence="7 14" id="KW-0067">ATP-binding</keyword>
<dbReference type="Gene3D" id="1.20.58.1480">
    <property type="match status" value="1"/>
</dbReference>
<evidence type="ECO:0000256" key="9">
    <source>
        <dbReference type="ARBA" id="ARBA00050665"/>
    </source>
</evidence>
<dbReference type="GO" id="GO:0005524">
    <property type="term" value="F:ATP binding"/>
    <property type="evidence" value="ECO:0007669"/>
    <property type="project" value="UniProtKB-UniRule"/>
</dbReference>
<dbReference type="InterPro" id="IPR027417">
    <property type="entry name" value="P-loop_NTPase"/>
</dbReference>
<comment type="function">
    <text evidence="10 14">ATP-dependent serine protease that mediates the selective degradation of mutant and abnormal proteins as well as certain short-lived regulatory proteins. Required for cellular homeostasis and for survival from DNA damage and developmental changes induced by stress. Degrades polypeptides processively to yield small peptide fragments that are 5 to 10 amino acids long. Binds to DNA in a double-stranded, site-specific manner.</text>
</comment>
<dbReference type="SMART" id="SM00464">
    <property type="entry name" value="LON"/>
    <property type="match status" value="1"/>
</dbReference>
<evidence type="ECO:0000256" key="7">
    <source>
        <dbReference type="ARBA" id="ARBA00022840"/>
    </source>
</evidence>
<dbReference type="InterPro" id="IPR027065">
    <property type="entry name" value="Lon_Prtase"/>
</dbReference>
<dbReference type="EC" id="3.4.21.53" evidence="11 14"/>
<dbReference type="Pfam" id="PF02190">
    <property type="entry name" value="LON_substr_bdg"/>
    <property type="match status" value="1"/>
</dbReference>
<dbReference type="Pfam" id="PF05362">
    <property type="entry name" value="Lon_C"/>
    <property type="match status" value="1"/>
</dbReference>
<dbReference type="HAMAP" id="MF_01973">
    <property type="entry name" value="lon_bact"/>
    <property type="match status" value="1"/>
</dbReference>
<evidence type="ECO:0000256" key="13">
    <source>
        <dbReference type="ARBA" id="ARBA00082722"/>
    </source>
</evidence>
<dbReference type="PANTHER" id="PTHR10046">
    <property type="entry name" value="ATP DEPENDENT LON PROTEASE FAMILY MEMBER"/>
    <property type="match status" value="1"/>
</dbReference>
<dbReference type="InterPro" id="IPR014721">
    <property type="entry name" value="Ribsml_uS5_D2-typ_fold_subgr"/>
</dbReference>
<dbReference type="InterPro" id="IPR027543">
    <property type="entry name" value="Lon_bac"/>
</dbReference>
<comment type="similarity">
    <text evidence="14 15 18 19">Belongs to the peptidase S16 family.</text>
</comment>
<evidence type="ECO:0000313" key="22">
    <source>
        <dbReference type="EMBL" id="NER29799.1"/>
    </source>
</evidence>
<dbReference type="Gene3D" id="3.30.230.10">
    <property type="match status" value="1"/>
</dbReference>
<dbReference type="GO" id="GO:0034605">
    <property type="term" value="P:cellular response to heat"/>
    <property type="evidence" value="ECO:0007669"/>
    <property type="project" value="UniProtKB-UniRule"/>
</dbReference>
<dbReference type="EMBL" id="JAAHFQ010000432">
    <property type="protein sequence ID" value="NER29799.1"/>
    <property type="molecule type" value="Genomic_DNA"/>
</dbReference>
<evidence type="ECO:0000256" key="12">
    <source>
        <dbReference type="ARBA" id="ARBA00071934"/>
    </source>
</evidence>
<dbReference type="SUPFAM" id="SSF88697">
    <property type="entry name" value="PUA domain-like"/>
    <property type="match status" value="1"/>
</dbReference>
<name>A0A6B3N9N1_9CYAN</name>
<comment type="subcellular location">
    <subcellularLocation>
        <location evidence="1 14 15">Cytoplasm</location>
    </subcellularLocation>
</comment>
<dbReference type="FunFam" id="3.40.50.300:FF:000021">
    <property type="entry name" value="Lon protease homolog"/>
    <property type="match status" value="1"/>
</dbReference>
<evidence type="ECO:0000256" key="17">
    <source>
        <dbReference type="PIRSR" id="PIRSR001174-2"/>
    </source>
</evidence>
<dbReference type="InterPro" id="IPR015947">
    <property type="entry name" value="PUA-like_sf"/>
</dbReference>
<evidence type="ECO:0000256" key="19">
    <source>
        <dbReference type="RuleBase" id="RU000591"/>
    </source>
</evidence>
<keyword evidence="2 14" id="KW-0963">Cytoplasm</keyword>
<keyword evidence="3 14" id="KW-0645">Protease</keyword>
<dbReference type="PROSITE" id="PS51787">
    <property type="entry name" value="LON_N"/>
    <property type="match status" value="1"/>
</dbReference>
<evidence type="ECO:0000259" key="21">
    <source>
        <dbReference type="PROSITE" id="PS51787"/>
    </source>
</evidence>
<comment type="induction">
    <text evidence="14">By heat shock.</text>
</comment>
<evidence type="ECO:0000259" key="20">
    <source>
        <dbReference type="PROSITE" id="PS51786"/>
    </source>
</evidence>
<evidence type="ECO:0000256" key="8">
    <source>
        <dbReference type="ARBA" id="ARBA00023016"/>
    </source>
</evidence>
<dbReference type="GO" id="GO:0004252">
    <property type="term" value="F:serine-type endopeptidase activity"/>
    <property type="evidence" value="ECO:0007669"/>
    <property type="project" value="UniProtKB-UniRule"/>
</dbReference>
<evidence type="ECO:0000256" key="14">
    <source>
        <dbReference type="HAMAP-Rule" id="MF_01973"/>
    </source>
</evidence>
<keyword evidence="8 14" id="KW-0346">Stress response</keyword>
<dbReference type="NCBIfam" id="TIGR00763">
    <property type="entry name" value="lon"/>
    <property type="match status" value="1"/>
</dbReference>
<evidence type="ECO:0000256" key="5">
    <source>
        <dbReference type="ARBA" id="ARBA00022801"/>
    </source>
</evidence>
<keyword evidence="6 14" id="KW-0720">Serine protease</keyword>
<dbReference type="PIRSF" id="PIRSF001174">
    <property type="entry name" value="Lon_proteas"/>
    <property type="match status" value="1"/>
</dbReference>
<evidence type="ECO:0000256" key="11">
    <source>
        <dbReference type="ARBA" id="ARBA00066743"/>
    </source>
</evidence>
<feature type="domain" description="Lon proteolytic" evidence="20">
    <location>
        <begin position="639"/>
        <end position="820"/>
    </location>
</feature>
<comment type="catalytic activity">
    <reaction evidence="9 14 15 18">
        <text>Hydrolysis of proteins in presence of ATP.</text>
        <dbReference type="EC" id="3.4.21.53"/>
    </reaction>
</comment>
<keyword evidence="5 14" id="KW-0378">Hydrolase</keyword>
<dbReference type="Gene3D" id="1.20.5.5270">
    <property type="match status" value="1"/>
</dbReference>
<feature type="active site" evidence="14 16">
    <location>
        <position position="726"/>
    </location>
</feature>
<evidence type="ECO:0000256" key="16">
    <source>
        <dbReference type="PIRSR" id="PIRSR001174-1"/>
    </source>
</evidence>
<evidence type="ECO:0000256" key="6">
    <source>
        <dbReference type="ARBA" id="ARBA00022825"/>
    </source>
</evidence>
<dbReference type="GO" id="GO:0006515">
    <property type="term" value="P:protein quality control for misfolded or incompletely synthesized proteins"/>
    <property type="evidence" value="ECO:0007669"/>
    <property type="project" value="UniProtKB-UniRule"/>
</dbReference>
<accession>A0A6B3N9N1</accession>
<dbReference type="InterPro" id="IPR008269">
    <property type="entry name" value="Lon_proteolytic"/>
</dbReference>
<dbReference type="GO" id="GO:0016887">
    <property type="term" value="F:ATP hydrolysis activity"/>
    <property type="evidence" value="ECO:0007669"/>
    <property type="project" value="UniProtKB-UniRule"/>
</dbReference>